<dbReference type="AlphaFoldDB" id="A0AAD3P6X5"/>
<evidence type="ECO:0000313" key="1">
    <source>
        <dbReference type="EMBL" id="GMG98883.1"/>
    </source>
</evidence>
<dbReference type="EMBL" id="BSYO01000001">
    <property type="protein sequence ID" value="GMG98883.1"/>
    <property type="molecule type" value="Genomic_DNA"/>
</dbReference>
<gene>
    <name evidence="1" type="ORF">Nepgr_000723</name>
</gene>
<organism evidence="1 2">
    <name type="scientific">Nepenthes gracilis</name>
    <name type="common">Slender pitcher plant</name>
    <dbReference type="NCBI Taxonomy" id="150966"/>
    <lineage>
        <taxon>Eukaryota</taxon>
        <taxon>Viridiplantae</taxon>
        <taxon>Streptophyta</taxon>
        <taxon>Embryophyta</taxon>
        <taxon>Tracheophyta</taxon>
        <taxon>Spermatophyta</taxon>
        <taxon>Magnoliopsida</taxon>
        <taxon>eudicotyledons</taxon>
        <taxon>Gunneridae</taxon>
        <taxon>Pentapetalae</taxon>
        <taxon>Caryophyllales</taxon>
        <taxon>Nepenthaceae</taxon>
        <taxon>Nepenthes</taxon>
    </lineage>
</organism>
<accession>A0AAD3P6X5</accession>
<comment type="caution">
    <text evidence="1">The sequence shown here is derived from an EMBL/GenBank/DDBJ whole genome shotgun (WGS) entry which is preliminary data.</text>
</comment>
<name>A0AAD3P6X5_NEPGR</name>
<sequence length="91" mass="10170">MWTEKGGFPTENLRAIILGVDKGRDSVRKPTTSAVRPLLHDCCDAIPLQFAWVTGFIGSGLFHVVQIVTTKRTTSVVNLPIQTKFRIWLAF</sequence>
<protein>
    <submittedName>
        <fullName evidence="1">Uncharacterized protein</fullName>
    </submittedName>
</protein>
<evidence type="ECO:0000313" key="2">
    <source>
        <dbReference type="Proteomes" id="UP001279734"/>
    </source>
</evidence>
<reference evidence="1" key="1">
    <citation type="submission" date="2023-05" db="EMBL/GenBank/DDBJ databases">
        <title>Nepenthes gracilis genome sequencing.</title>
        <authorList>
            <person name="Fukushima K."/>
        </authorList>
    </citation>
    <scope>NUCLEOTIDE SEQUENCE</scope>
    <source>
        <strain evidence="1">SING2019-196</strain>
    </source>
</reference>
<proteinExistence type="predicted"/>
<dbReference type="Proteomes" id="UP001279734">
    <property type="component" value="Unassembled WGS sequence"/>
</dbReference>
<keyword evidence="2" id="KW-1185">Reference proteome</keyword>